<keyword evidence="5 8" id="KW-0812">Transmembrane</keyword>
<dbReference type="PANTHER" id="PTHR33908">
    <property type="entry name" value="MANNOSYLTRANSFERASE YKCB-RELATED"/>
    <property type="match status" value="1"/>
</dbReference>
<dbReference type="Proteomes" id="UP000475582">
    <property type="component" value="Unassembled WGS sequence"/>
</dbReference>
<keyword evidence="12" id="KW-1185">Reference proteome</keyword>
<dbReference type="InterPro" id="IPR050297">
    <property type="entry name" value="LipidA_mod_glycosyltrf_83"/>
</dbReference>
<keyword evidence="2" id="KW-1003">Cell membrane</keyword>
<keyword evidence="3" id="KW-0328">Glycosyltransferase</keyword>
<evidence type="ECO:0000256" key="3">
    <source>
        <dbReference type="ARBA" id="ARBA00022676"/>
    </source>
</evidence>
<dbReference type="GO" id="GO:0010041">
    <property type="term" value="P:response to iron(III) ion"/>
    <property type="evidence" value="ECO:0007669"/>
    <property type="project" value="TreeGrafter"/>
</dbReference>
<keyword evidence="4 11" id="KW-0808">Transferase</keyword>
<proteinExistence type="predicted"/>
<feature type="domain" description="Aminoarabinose transferase C-terminal" evidence="10">
    <location>
        <begin position="416"/>
        <end position="521"/>
    </location>
</feature>
<feature type="transmembrane region" description="Helical" evidence="8">
    <location>
        <begin position="244"/>
        <end position="268"/>
    </location>
</feature>
<evidence type="ECO:0000256" key="6">
    <source>
        <dbReference type="ARBA" id="ARBA00022989"/>
    </source>
</evidence>
<gene>
    <name evidence="11" type="ORF">GM676_03005</name>
</gene>
<dbReference type="GO" id="GO:0009103">
    <property type="term" value="P:lipopolysaccharide biosynthetic process"/>
    <property type="evidence" value="ECO:0007669"/>
    <property type="project" value="UniProtKB-ARBA"/>
</dbReference>
<dbReference type="InterPro" id="IPR038731">
    <property type="entry name" value="RgtA/B/C-like"/>
</dbReference>
<organism evidence="11 12">
    <name type="scientific">Duganella radicis</name>
    <dbReference type="NCBI Taxonomy" id="551988"/>
    <lineage>
        <taxon>Bacteria</taxon>
        <taxon>Pseudomonadati</taxon>
        <taxon>Pseudomonadota</taxon>
        <taxon>Betaproteobacteria</taxon>
        <taxon>Burkholderiales</taxon>
        <taxon>Oxalobacteraceae</taxon>
        <taxon>Telluria group</taxon>
        <taxon>Duganella</taxon>
    </lineage>
</organism>
<feature type="transmembrane region" description="Helical" evidence="8">
    <location>
        <begin position="71"/>
        <end position="88"/>
    </location>
</feature>
<dbReference type="OrthoDB" id="9775035at2"/>
<name>A0A6L6PCF7_9BURK</name>
<evidence type="ECO:0000256" key="8">
    <source>
        <dbReference type="SAM" id="Phobius"/>
    </source>
</evidence>
<evidence type="ECO:0000256" key="7">
    <source>
        <dbReference type="ARBA" id="ARBA00023136"/>
    </source>
</evidence>
<feature type="transmembrane region" description="Helical" evidence="8">
    <location>
        <begin position="280"/>
        <end position="297"/>
    </location>
</feature>
<feature type="transmembrane region" description="Helical" evidence="8">
    <location>
        <begin position="94"/>
        <end position="112"/>
    </location>
</feature>
<dbReference type="Pfam" id="PF13231">
    <property type="entry name" value="PMT_2"/>
    <property type="match status" value="1"/>
</dbReference>
<dbReference type="Pfam" id="PF18583">
    <property type="entry name" value="Arnt_C"/>
    <property type="match status" value="1"/>
</dbReference>
<evidence type="ECO:0000256" key="1">
    <source>
        <dbReference type="ARBA" id="ARBA00004651"/>
    </source>
</evidence>
<evidence type="ECO:0000256" key="5">
    <source>
        <dbReference type="ARBA" id="ARBA00022692"/>
    </source>
</evidence>
<evidence type="ECO:0000259" key="9">
    <source>
        <dbReference type="Pfam" id="PF13231"/>
    </source>
</evidence>
<evidence type="ECO:0000313" key="12">
    <source>
        <dbReference type="Proteomes" id="UP000475582"/>
    </source>
</evidence>
<feature type="transmembrane region" description="Helical" evidence="8">
    <location>
        <begin position="303"/>
        <end position="320"/>
    </location>
</feature>
<feature type="transmembrane region" description="Helical" evidence="8">
    <location>
        <begin position="355"/>
        <end position="376"/>
    </location>
</feature>
<dbReference type="GO" id="GO:0005886">
    <property type="term" value="C:plasma membrane"/>
    <property type="evidence" value="ECO:0007669"/>
    <property type="project" value="UniProtKB-SubCell"/>
</dbReference>
<feature type="transmembrane region" description="Helical" evidence="8">
    <location>
        <begin position="150"/>
        <end position="183"/>
    </location>
</feature>
<dbReference type="PANTHER" id="PTHR33908:SF3">
    <property type="entry name" value="UNDECAPRENYL PHOSPHATE-ALPHA-4-AMINO-4-DEOXY-L-ARABINOSE ARABINOSYL TRANSFERASE"/>
    <property type="match status" value="1"/>
</dbReference>
<dbReference type="EMBL" id="WNKY01000001">
    <property type="protein sequence ID" value="MTV36553.1"/>
    <property type="molecule type" value="Genomic_DNA"/>
</dbReference>
<reference evidence="11 12" key="1">
    <citation type="submission" date="2019-11" db="EMBL/GenBank/DDBJ databases">
        <title>Type strains purchased from KCTC, JCM and DSMZ.</title>
        <authorList>
            <person name="Lu H."/>
        </authorList>
    </citation>
    <scope>NUCLEOTIDE SEQUENCE [LARGE SCALE GENOMIC DNA]</scope>
    <source>
        <strain evidence="11 12">KCTC 22382</strain>
    </source>
</reference>
<keyword evidence="6 8" id="KW-1133">Transmembrane helix</keyword>
<evidence type="ECO:0000313" key="11">
    <source>
        <dbReference type="EMBL" id="MTV36553.1"/>
    </source>
</evidence>
<feature type="transmembrane region" description="Helical" evidence="8">
    <location>
        <begin position="195"/>
        <end position="215"/>
    </location>
</feature>
<feature type="domain" description="Glycosyltransferase RgtA/B/C/D-like" evidence="9">
    <location>
        <begin position="47"/>
        <end position="209"/>
    </location>
</feature>
<dbReference type="InterPro" id="IPR040845">
    <property type="entry name" value="Arnt_C"/>
</dbReference>
<evidence type="ECO:0000259" key="10">
    <source>
        <dbReference type="Pfam" id="PF18583"/>
    </source>
</evidence>
<comment type="caution">
    <text evidence="11">The sequence shown here is derived from an EMBL/GenBank/DDBJ whole genome shotgun (WGS) entry which is preliminary data.</text>
</comment>
<protein>
    <submittedName>
        <fullName evidence="11">Phospholipid carrier-dependent glycosyltransferase</fullName>
    </submittedName>
</protein>
<comment type="subcellular location">
    <subcellularLocation>
        <location evidence="1">Cell membrane</location>
        <topology evidence="1">Multi-pass membrane protein</topology>
    </subcellularLocation>
</comment>
<keyword evidence="7 8" id="KW-0472">Membrane</keyword>
<feature type="transmembrane region" description="Helical" evidence="8">
    <location>
        <begin position="327"/>
        <end position="349"/>
    </location>
</feature>
<evidence type="ECO:0000256" key="2">
    <source>
        <dbReference type="ARBA" id="ARBA00022475"/>
    </source>
</evidence>
<sequence>MVASLLVLNVRTLLPPDEGRYAEMAREMLLSGDWITTRLNGIKYFEKPPLHTWMSALSFAVFGIGDWQARLWNGVAGIFGVLMVAYTGTRVFGGRAGAYAAMVLASMVFWVGASQFNSLDLGVAVTMAAALCALLIAQQDDATVAQRRCWMLVCWAAMALSLLAKGLIGIVLPGGVLVLYALLSGDRGILRRLHIGVGLPLFLLIALPWFLLVAARNPEQPAFFFIHEHWDRFFLKEHHREGPWYYFLVLLLPAATPWIAIAPASVAAARHRLPGRFQPAILLAIWIIFILVFFSYSSSKLPGYMLPVFPALALLIGRQLESASRDTALALAVLLAVIGTAGLCGALFAPGVDSVRHLLLGASLAALLGAGMAWAAEWRGMRTAAILSLACSGWALTQLSLAATEPYGRGEAGAAMAKALRPELTPSTPVYSVGAYEQSMTFYMAHKVITVAYTDELAFGLQQEPQLGIPTLEEFMARWRARAAQGQPQYAIMRPAMYRELRQRQLPMRVHASGERVLIVASL</sequence>
<evidence type="ECO:0000256" key="4">
    <source>
        <dbReference type="ARBA" id="ARBA00022679"/>
    </source>
</evidence>
<dbReference type="AlphaFoldDB" id="A0A6L6PCF7"/>
<feature type="transmembrane region" description="Helical" evidence="8">
    <location>
        <begin position="119"/>
        <end position="138"/>
    </location>
</feature>
<dbReference type="GO" id="GO:0016763">
    <property type="term" value="F:pentosyltransferase activity"/>
    <property type="evidence" value="ECO:0007669"/>
    <property type="project" value="TreeGrafter"/>
</dbReference>
<accession>A0A6L6PCF7</accession>